<evidence type="ECO:0000313" key="2">
    <source>
        <dbReference type="Proteomes" id="UP000576082"/>
    </source>
</evidence>
<name>A0A7X9RUP9_9BACT</name>
<evidence type="ECO:0000313" key="1">
    <source>
        <dbReference type="EMBL" id="NME69049.1"/>
    </source>
</evidence>
<protein>
    <submittedName>
        <fullName evidence="1">Uncharacterized protein</fullName>
    </submittedName>
</protein>
<dbReference type="Gene3D" id="3.40.720.10">
    <property type="entry name" value="Alkaline Phosphatase, subunit A"/>
    <property type="match status" value="1"/>
</dbReference>
<organism evidence="1 2">
    <name type="scientific">Flammeovirga aprica JL-4</name>
    <dbReference type="NCBI Taxonomy" id="694437"/>
    <lineage>
        <taxon>Bacteria</taxon>
        <taxon>Pseudomonadati</taxon>
        <taxon>Bacteroidota</taxon>
        <taxon>Cytophagia</taxon>
        <taxon>Cytophagales</taxon>
        <taxon>Flammeovirgaceae</taxon>
        <taxon>Flammeovirga</taxon>
    </lineage>
</organism>
<reference evidence="1 2" key="1">
    <citation type="submission" date="2020-04" db="EMBL/GenBank/DDBJ databases">
        <title>Flammeovirga sp. SR4, a novel species isolated from seawater.</title>
        <authorList>
            <person name="Wang X."/>
        </authorList>
    </citation>
    <scope>NUCLEOTIDE SEQUENCE [LARGE SCALE GENOMIC DNA]</scope>
    <source>
        <strain evidence="1 2">ATCC 23126</strain>
    </source>
</reference>
<dbReference type="EMBL" id="JABANE010000033">
    <property type="protein sequence ID" value="NME69049.1"/>
    <property type="molecule type" value="Genomic_DNA"/>
</dbReference>
<comment type="caution">
    <text evidence="1">The sequence shown here is derived from an EMBL/GenBank/DDBJ whole genome shotgun (WGS) entry which is preliminary data.</text>
</comment>
<dbReference type="InterPro" id="IPR017850">
    <property type="entry name" value="Alkaline_phosphatase_core_sf"/>
</dbReference>
<proteinExistence type="predicted"/>
<dbReference type="AlphaFoldDB" id="A0A7X9RUP9"/>
<gene>
    <name evidence="1" type="ORF">HHU12_13830</name>
</gene>
<accession>A0A7X9RUP9</accession>
<keyword evidence="2" id="KW-1185">Reference proteome</keyword>
<sequence length="109" mass="12267">MLIRYPKGQIKGLEVEQLVSLIDIYPTLKDMCDLEDKSVIHSEAGPIGGHSMRQLLMDKQLEWKGLQGTLTVMGVGIYEPVKGLGILTNPQALWHIKIIKDLPKKYVLK</sequence>
<dbReference type="Proteomes" id="UP000576082">
    <property type="component" value="Unassembled WGS sequence"/>
</dbReference>
<dbReference type="SUPFAM" id="SSF53649">
    <property type="entry name" value="Alkaline phosphatase-like"/>
    <property type="match status" value="1"/>
</dbReference>